<sequence length="407" mass="43921">MSTLSLPLYSDIDLSRVPAYSAEPQPCERRLVGPARQLARADFVKQSKSGGLSLRLRGQVDGDTIPVYSSQGSIEGIVEMVKPDGLAFVAVKIEGFLKLKEFAAGGTSTVKLCSESVMLWRRGVDAGACPLALPFSVPLPTTFVNEGISHPLPPTFATHLKGMPGFNANVDYNITAIVSKTKIVVLGIGATIVSTPFIYKPLTRPSIPLPPLLTPLSTAPGFRETAEWRAHESKILMRSPAANPESVKCKLYVPKSQVICLALPIPFHIAFIGSAKSLPTLLLHMPSPTGDAPRMASTSIQIARQATVNVKTEHLPEGTKMWRIFEIGKGVMHRTGHGADWATFSGELNVNPGEMVGGFDAGCLWVKDCILFTVTPTDMLKGPMGDMRLVIPIRLVTNPWTSEAPFE</sequence>
<comment type="caution">
    <text evidence="1">The sequence shown here is derived from an EMBL/GenBank/DDBJ whole genome shotgun (WGS) entry which is preliminary data.</text>
</comment>
<proteinExistence type="predicted"/>
<protein>
    <submittedName>
        <fullName evidence="1">Uncharacterized protein</fullName>
    </submittedName>
</protein>
<dbReference type="Proteomes" id="UP000814140">
    <property type="component" value="Unassembled WGS sequence"/>
</dbReference>
<evidence type="ECO:0000313" key="1">
    <source>
        <dbReference type="EMBL" id="KAI0064147.1"/>
    </source>
</evidence>
<organism evidence="1 2">
    <name type="scientific">Artomyces pyxidatus</name>
    <dbReference type="NCBI Taxonomy" id="48021"/>
    <lineage>
        <taxon>Eukaryota</taxon>
        <taxon>Fungi</taxon>
        <taxon>Dikarya</taxon>
        <taxon>Basidiomycota</taxon>
        <taxon>Agaricomycotina</taxon>
        <taxon>Agaricomycetes</taxon>
        <taxon>Russulales</taxon>
        <taxon>Auriscalpiaceae</taxon>
        <taxon>Artomyces</taxon>
    </lineage>
</organism>
<evidence type="ECO:0000313" key="2">
    <source>
        <dbReference type="Proteomes" id="UP000814140"/>
    </source>
</evidence>
<reference evidence="1" key="2">
    <citation type="journal article" date="2022" name="New Phytol.">
        <title>Evolutionary transition to the ectomycorrhizal habit in the genomes of a hyperdiverse lineage of mushroom-forming fungi.</title>
        <authorList>
            <person name="Looney B."/>
            <person name="Miyauchi S."/>
            <person name="Morin E."/>
            <person name="Drula E."/>
            <person name="Courty P.E."/>
            <person name="Kohler A."/>
            <person name="Kuo A."/>
            <person name="LaButti K."/>
            <person name="Pangilinan J."/>
            <person name="Lipzen A."/>
            <person name="Riley R."/>
            <person name="Andreopoulos W."/>
            <person name="He G."/>
            <person name="Johnson J."/>
            <person name="Nolan M."/>
            <person name="Tritt A."/>
            <person name="Barry K.W."/>
            <person name="Grigoriev I.V."/>
            <person name="Nagy L.G."/>
            <person name="Hibbett D."/>
            <person name="Henrissat B."/>
            <person name="Matheny P.B."/>
            <person name="Labbe J."/>
            <person name="Martin F.M."/>
        </authorList>
    </citation>
    <scope>NUCLEOTIDE SEQUENCE</scope>
    <source>
        <strain evidence="1">HHB10654</strain>
    </source>
</reference>
<gene>
    <name evidence="1" type="ORF">BV25DRAFT_1800998</name>
</gene>
<name>A0ACB8T6Q4_9AGAM</name>
<reference evidence="1" key="1">
    <citation type="submission" date="2021-03" db="EMBL/GenBank/DDBJ databases">
        <authorList>
            <consortium name="DOE Joint Genome Institute"/>
            <person name="Ahrendt S."/>
            <person name="Looney B.P."/>
            <person name="Miyauchi S."/>
            <person name="Morin E."/>
            <person name="Drula E."/>
            <person name="Courty P.E."/>
            <person name="Chicoki N."/>
            <person name="Fauchery L."/>
            <person name="Kohler A."/>
            <person name="Kuo A."/>
            <person name="Labutti K."/>
            <person name="Pangilinan J."/>
            <person name="Lipzen A."/>
            <person name="Riley R."/>
            <person name="Andreopoulos W."/>
            <person name="He G."/>
            <person name="Johnson J."/>
            <person name="Barry K.W."/>
            <person name="Grigoriev I.V."/>
            <person name="Nagy L."/>
            <person name="Hibbett D."/>
            <person name="Henrissat B."/>
            <person name="Matheny P.B."/>
            <person name="Labbe J."/>
            <person name="Martin F."/>
        </authorList>
    </citation>
    <scope>NUCLEOTIDE SEQUENCE</scope>
    <source>
        <strain evidence="1">HHB10654</strain>
    </source>
</reference>
<keyword evidence="2" id="KW-1185">Reference proteome</keyword>
<dbReference type="EMBL" id="MU277200">
    <property type="protein sequence ID" value="KAI0064147.1"/>
    <property type="molecule type" value="Genomic_DNA"/>
</dbReference>
<accession>A0ACB8T6Q4</accession>